<reference evidence="3 4" key="1">
    <citation type="submission" date="2023-07" db="EMBL/GenBank/DDBJ databases">
        <title>Comparative genomics of wheat-associated soil bacteria to identify genetic determinants of phenazine resistance.</title>
        <authorList>
            <person name="Mouncey N."/>
        </authorList>
    </citation>
    <scope>NUCLEOTIDE SEQUENCE [LARGE SCALE GENOMIC DNA]</scope>
    <source>
        <strain evidence="3 4">B2I6</strain>
    </source>
</reference>
<name>A0ABU0P3H8_STRRH</name>
<feature type="domain" description="Xaa-Pro dipeptidyl-peptidase C-terminal" evidence="2">
    <location>
        <begin position="323"/>
        <end position="559"/>
    </location>
</feature>
<dbReference type="Gene3D" id="1.10.3020.10">
    <property type="entry name" value="alpha-amino acid ester hydrolase ( Helical cap domain)"/>
    <property type="match status" value="1"/>
</dbReference>
<dbReference type="NCBIfam" id="TIGR00976">
    <property type="entry name" value="CocE_NonD"/>
    <property type="match status" value="1"/>
</dbReference>
<dbReference type="RefSeq" id="WP_307166957.1">
    <property type="nucleotide sequence ID" value="NZ_JAUSWV010000002.1"/>
</dbReference>
<dbReference type="SUPFAM" id="SSF49785">
    <property type="entry name" value="Galactose-binding domain-like"/>
    <property type="match status" value="1"/>
</dbReference>
<proteinExistence type="predicted"/>
<dbReference type="Gene3D" id="3.40.50.1820">
    <property type="entry name" value="alpha/beta hydrolase"/>
    <property type="match status" value="1"/>
</dbReference>
<sequence>MRVPFARTGAAPVPDHALQHLVRMRDGTRLATDVYLPEGADATDRALPAVLVRLPYDKNSRYVYFDKVARLFTARGYALVVQDVRGKFRSGGRTLPFLREPDDGYDTIDWITHQSWSDGSVGMFGDSYYGFTQWAAVASQHPALRAIVPRVTTVDFNATTARDPRGTDTGVGLPVWVEGIEYYAHHWVDQDTYDWEPDRRVRPVIDQYERAFEAIGARSAWFDLLAPRQTDVLHALGRHPFDSRPVPVLHCVGWYDNIGIPHMNDYLALADRPGWDAVQYLWAGAVDHENYRLDHAPVTEDTDHAISEAALDLLLPEYAGPALDFFDVFLKGSRPVTALSKVTWELGHAGWRTATAWPPAGSGERTFWLTGPATAAGPLPGGALVGEPVADEDRTRWAYDPDDLVPSLVPDSFSYLRDHPDAGPLAARDDVLAFTGAPLADPLDLAGPVSLDLHLAGTAPVFDVFAKVLDLAPDGTARLVVRGQVSVRGDGACREVRVECGHTGYRLRAGHRLALLLASSDYPMYLPCSGSEDNPWTTLAPKPSTQTLATGGATPSRLTVTVLAAPAD</sequence>
<dbReference type="Proteomes" id="UP001230654">
    <property type="component" value="Unassembled WGS sequence"/>
</dbReference>
<evidence type="ECO:0000259" key="2">
    <source>
        <dbReference type="SMART" id="SM00939"/>
    </source>
</evidence>
<dbReference type="InterPro" id="IPR013736">
    <property type="entry name" value="Xaa-Pro_dipept_C"/>
</dbReference>
<organism evidence="3 4">
    <name type="scientific">Streptomyces rishiriensis</name>
    <dbReference type="NCBI Taxonomy" id="68264"/>
    <lineage>
        <taxon>Bacteria</taxon>
        <taxon>Bacillati</taxon>
        <taxon>Actinomycetota</taxon>
        <taxon>Actinomycetes</taxon>
        <taxon>Kitasatosporales</taxon>
        <taxon>Streptomycetaceae</taxon>
        <taxon>Streptomyces</taxon>
    </lineage>
</organism>
<dbReference type="InterPro" id="IPR008979">
    <property type="entry name" value="Galactose-bd-like_sf"/>
</dbReference>
<dbReference type="GO" id="GO:0016787">
    <property type="term" value="F:hydrolase activity"/>
    <property type="evidence" value="ECO:0007669"/>
    <property type="project" value="UniProtKB-KW"/>
</dbReference>
<evidence type="ECO:0000313" key="4">
    <source>
        <dbReference type="Proteomes" id="UP001230654"/>
    </source>
</evidence>
<accession>A0ABU0P3H8</accession>
<dbReference type="InterPro" id="IPR050585">
    <property type="entry name" value="Xaa-Pro_dipeptidyl-ppase/CocE"/>
</dbReference>
<dbReference type="SUPFAM" id="SSF53474">
    <property type="entry name" value="alpha/beta-Hydrolases"/>
    <property type="match status" value="1"/>
</dbReference>
<protein>
    <submittedName>
        <fullName evidence="3">CocE/NonD family hydrolase</fullName>
    </submittedName>
</protein>
<gene>
    <name evidence="3" type="ORF">QF030_007428</name>
</gene>
<comment type="caution">
    <text evidence="3">The sequence shown here is derived from an EMBL/GenBank/DDBJ whole genome shotgun (WGS) entry which is preliminary data.</text>
</comment>
<dbReference type="Pfam" id="PF02129">
    <property type="entry name" value="Peptidase_S15"/>
    <property type="match status" value="1"/>
</dbReference>
<dbReference type="PANTHER" id="PTHR43056:SF10">
    <property type="entry name" value="COCE_NOND FAMILY, PUTATIVE (AFU_ORTHOLOGUE AFUA_7G00600)-RELATED"/>
    <property type="match status" value="1"/>
</dbReference>
<dbReference type="Gene3D" id="2.60.120.260">
    <property type="entry name" value="Galactose-binding domain-like"/>
    <property type="match status" value="1"/>
</dbReference>
<dbReference type="InterPro" id="IPR005674">
    <property type="entry name" value="CocE/Ser_esterase"/>
</dbReference>
<keyword evidence="4" id="KW-1185">Reference proteome</keyword>
<evidence type="ECO:0000256" key="1">
    <source>
        <dbReference type="ARBA" id="ARBA00022801"/>
    </source>
</evidence>
<dbReference type="InterPro" id="IPR000383">
    <property type="entry name" value="Xaa-Pro-like_dom"/>
</dbReference>
<dbReference type="SMART" id="SM00939">
    <property type="entry name" value="PepX_C"/>
    <property type="match status" value="1"/>
</dbReference>
<dbReference type="EMBL" id="JAUSWV010000002">
    <property type="protein sequence ID" value="MDQ0585250.1"/>
    <property type="molecule type" value="Genomic_DNA"/>
</dbReference>
<keyword evidence="1 3" id="KW-0378">Hydrolase</keyword>
<dbReference type="PANTHER" id="PTHR43056">
    <property type="entry name" value="PEPTIDASE S9 PROLYL OLIGOPEPTIDASE"/>
    <property type="match status" value="1"/>
</dbReference>
<evidence type="ECO:0000313" key="3">
    <source>
        <dbReference type="EMBL" id="MDQ0585250.1"/>
    </source>
</evidence>
<dbReference type="Pfam" id="PF08530">
    <property type="entry name" value="PepX_C"/>
    <property type="match status" value="1"/>
</dbReference>
<dbReference type="InterPro" id="IPR029058">
    <property type="entry name" value="AB_hydrolase_fold"/>
</dbReference>